<dbReference type="AlphaFoldDB" id="A0A3M2MCK2"/>
<dbReference type="CDD" id="cd16936">
    <property type="entry name" value="HATPase_RsbW-like"/>
    <property type="match status" value="1"/>
</dbReference>
<dbReference type="InterPro" id="IPR050267">
    <property type="entry name" value="Anti-sigma-factor_SerPK"/>
</dbReference>
<sequence length="235" mass="25067">MLSSDTPVLMAGEARVFPLPPDRTCASVARSALSIVMHEMGLPADLIDDGTLAVSELSTNALVHANGEAAELWVWVRTTPHPALVVSVFDADPRELVTPVCRDLLAESGKGLAIVAALAEDMGTHCSRSRLRPCPVSGKAVWFSLALPDAWLEPCETVTPLQAGCGLLIELCLRGLFAAHINEFDTSVLVTVEELCVEITSTHYTWCGADGELVHVPLPNTQEAIEAIIAHVDSP</sequence>
<feature type="domain" description="Histidine kinase/HSP90-like ATPase" evidence="2">
    <location>
        <begin position="26"/>
        <end position="122"/>
    </location>
</feature>
<reference evidence="3 4" key="1">
    <citation type="submission" date="2018-10" db="EMBL/GenBank/DDBJ databases">
        <title>Isolation from soil.</title>
        <authorList>
            <person name="Hu J."/>
        </authorList>
    </citation>
    <scope>NUCLEOTIDE SEQUENCE [LARGE SCALE GENOMIC DNA]</scope>
    <source>
        <strain evidence="3 4">NEAU-Ht49</strain>
    </source>
</reference>
<dbReference type="PANTHER" id="PTHR35526">
    <property type="entry name" value="ANTI-SIGMA-F FACTOR RSBW-RELATED"/>
    <property type="match status" value="1"/>
</dbReference>
<evidence type="ECO:0000313" key="3">
    <source>
        <dbReference type="EMBL" id="RMI47259.1"/>
    </source>
</evidence>
<protein>
    <submittedName>
        <fullName evidence="3">ATP-binding protein</fullName>
    </submittedName>
</protein>
<evidence type="ECO:0000256" key="1">
    <source>
        <dbReference type="ARBA" id="ARBA00022527"/>
    </source>
</evidence>
<keyword evidence="1" id="KW-0808">Transferase</keyword>
<accession>A0A3M2MCK2</accession>
<keyword evidence="4" id="KW-1185">Reference proteome</keyword>
<dbReference type="GO" id="GO:0004674">
    <property type="term" value="F:protein serine/threonine kinase activity"/>
    <property type="evidence" value="ECO:0007669"/>
    <property type="project" value="UniProtKB-KW"/>
</dbReference>
<name>A0A3M2MCK2_9ACTN</name>
<dbReference type="GO" id="GO:0005524">
    <property type="term" value="F:ATP binding"/>
    <property type="evidence" value="ECO:0007669"/>
    <property type="project" value="UniProtKB-KW"/>
</dbReference>
<keyword evidence="1" id="KW-0418">Kinase</keyword>
<keyword evidence="3" id="KW-0067">ATP-binding</keyword>
<dbReference type="InterPro" id="IPR036890">
    <property type="entry name" value="HATPase_C_sf"/>
</dbReference>
<dbReference type="RefSeq" id="WP_122192825.1">
    <property type="nucleotide sequence ID" value="NZ_JBHSKC010000008.1"/>
</dbReference>
<keyword evidence="1" id="KW-0723">Serine/threonine-protein kinase</keyword>
<gene>
    <name evidence="3" type="ORF">EBO15_03485</name>
</gene>
<organism evidence="3 4">
    <name type="scientific">Actinomadura harenae</name>
    <dbReference type="NCBI Taxonomy" id="2483351"/>
    <lineage>
        <taxon>Bacteria</taxon>
        <taxon>Bacillati</taxon>
        <taxon>Actinomycetota</taxon>
        <taxon>Actinomycetes</taxon>
        <taxon>Streptosporangiales</taxon>
        <taxon>Thermomonosporaceae</taxon>
        <taxon>Actinomadura</taxon>
    </lineage>
</organism>
<evidence type="ECO:0000259" key="2">
    <source>
        <dbReference type="Pfam" id="PF13581"/>
    </source>
</evidence>
<proteinExistence type="predicted"/>
<comment type="caution">
    <text evidence="3">The sequence shown here is derived from an EMBL/GenBank/DDBJ whole genome shotgun (WGS) entry which is preliminary data.</text>
</comment>
<keyword evidence="3" id="KW-0547">Nucleotide-binding</keyword>
<dbReference type="Gene3D" id="3.30.565.10">
    <property type="entry name" value="Histidine kinase-like ATPase, C-terminal domain"/>
    <property type="match status" value="1"/>
</dbReference>
<dbReference type="Pfam" id="PF13581">
    <property type="entry name" value="HATPase_c_2"/>
    <property type="match status" value="1"/>
</dbReference>
<dbReference type="EMBL" id="RFFG01000004">
    <property type="protein sequence ID" value="RMI47259.1"/>
    <property type="molecule type" value="Genomic_DNA"/>
</dbReference>
<dbReference type="PANTHER" id="PTHR35526:SF3">
    <property type="entry name" value="ANTI-SIGMA-F FACTOR RSBW"/>
    <property type="match status" value="1"/>
</dbReference>
<dbReference type="OrthoDB" id="3477927at2"/>
<dbReference type="Proteomes" id="UP000282674">
    <property type="component" value="Unassembled WGS sequence"/>
</dbReference>
<evidence type="ECO:0000313" key="4">
    <source>
        <dbReference type="Proteomes" id="UP000282674"/>
    </source>
</evidence>
<dbReference type="InterPro" id="IPR003594">
    <property type="entry name" value="HATPase_dom"/>
</dbReference>